<evidence type="ECO:0000259" key="8">
    <source>
        <dbReference type="Pfam" id="PF00117"/>
    </source>
</evidence>
<dbReference type="NCBIfam" id="NF005849">
    <property type="entry name" value="PRK07765.1"/>
    <property type="match status" value="1"/>
</dbReference>
<evidence type="ECO:0000313" key="10">
    <source>
        <dbReference type="Proteomes" id="UP000603708"/>
    </source>
</evidence>
<dbReference type="NCBIfam" id="TIGR00566">
    <property type="entry name" value="trpG_papA"/>
    <property type="match status" value="1"/>
</dbReference>
<dbReference type="EC" id="2.6.1.85" evidence="2"/>
<evidence type="ECO:0000313" key="9">
    <source>
        <dbReference type="EMBL" id="GHH70352.1"/>
    </source>
</evidence>
<comment type="catalytic activity">
    <reaction evidence="4">
        <text>chorismate + L-glutamine = 4-amino-4-deoxychorismate + L-glutamate</text>
        <dbReference type="Rhea" id="RHEA:11672"/>
        <dbReference type="ChEBI" id="CHEBI:29748"/>
        <dbReference type="ChEBI" id="CHEBI:29985"/>
        <dbReference type="ChEBI" id="CHEBI:58359"/>
        <dbReference type="ChEBI" id="CHEBI:58406"/>
        <dbReference type="EC" id="2.6.1.85"/>
    </reaction>
    <physiologicalReaction direction="left-to-right" evidence="4">
        <dbReference type="Rhea" id="RHEA:11673"/>
    </physiologicalReaction>
</comment>
<protein>
    <recommendedName>
        <fullName evidence="5">Aminodeoxychorismate synthase</fullName>
        <ecNumber evidence="2">2.6.1.85</ecNumber>
    </recommendedName>
    <alternativeName>
        <fullName evidence="6">4-amino-4-deoxychorismate synthase</fullName>
    </alternativeName>
</protein>
<dbReference type="InterPro" id="IPR029062">
    <property type="entry name" value="Class_I_gatase-like"/>
</dbReference>
<dbReference type="PRINTS" id="PR00099">
    <property type="entry name" value="CPSGATASE"/>
</dbReference>
<keyword evidence="3" id="KW-0315">Glutamine amidotransferase</keyword>
<dbReference type="GO" id="GO:0005829">
    <property type="term" value="C:cytosol"/>
    <property type="evidence" value="ECO:0007669"/>
    <property type="project" value="TreeGrafter"/>
</dbReference>
<evidence type="ECO:0000256" key="1">
    <source>
        <dbReference type="ARBA" id="ARBA00005970"/>
    </source>
</evidence>
<evidence type="ECO:0000256" key="4">
    <source>
        <dbReference type="ARBA" id="ARBA00052789"/>
    </source>
</evidence>
<dbReference type="Gene3D" id="3.40.50.880">
    <property type="match status" value="1"/>
</dbReference>
<dbReference type="InterPro" id="IPR017926">
    <property type="entry name" value="GATASE"/>
</dbReference>
<accession>A0A919FQ32</accession>
<gene>
    <name evidence="9" type="ORF">GCM10018793_04270</name>
</gene>
<sequence length="249" mass="26088">MTSQSCPPAGPVAPTGARAAVRSTAVPPGTPRPARVLVVDNYDSFVFNLVQYLYQLGAECEVLRNDAVSPEYVRRRAADGGGFDGVLLSPGPGTPEEAGVCVDMVHRCAETGVPVFGVCLGMQSMTVAYGGVVDRAPELLHGKTSPVEHDGRGVFAGLPSPFTATRYHSLAAEPAAVPAELEVTARTRDGIIMGIRHRDLPVEGVQFHPESVLTEHGHLMLANWLAQCGDEGAVQRSAGLAPVVGRASA</sequence>
<evidence type="ECO:0000256" key="7">
    <source>
        <dbReference type="SAM" id="MobiDB-lite"/>
    </source>
</evidence>
<dbReference type="InterPro" id="IPR050472">
    <property type="entry name" value="Anth_synth/Amidotransfase"/>
</dbReference>
<dbReference type="SUPFAM" id="SSF52317">
    <property type="entry name" value="Class I glutamine amidotransferase-like"/>
    <property type="match status" value="1"/>
</dbReference>
<reference evidence="9" key="1">
    <citation type="journal article" date="2014" name="Int. J. Syst. Evol. Microbiol.">
        <title>Complete genome sequence of Corynebacterium casei LMG S-19264T (=DSM 44701T), isolated from a smear-ripened cheese.</title>
        <authorList>
            <consortium name="US DOE Joint Genome Institute (JGI-PGF)"/>
            <person name="Walter F."/>
            <person name="Albersmeier A."/>
            <person name="Kalinowski J."/>
            <person name="Ruckert C."/>
        </authorList>
    </citation>
    <scope>NUCLEOTIDE SEQUENCE</scope>
    <source>
        <strain evidence="9">JCM 5069</strain>
    </source>
</reference>
<comment type="similarity">
    <text evidence="1">In the C-terminal section; belongs to the anthranilate synthase component I family.</text>
</comment>
<dbReference type="CDD" id="cd01743">
    <property type="entry name" value="GATase1_Anthranilate_Synthase"/>
    <property type="match status" value="1"/>
</dbReference>
<dbReference type="Proteomes" id="UP000603708">
    <property type="component" value="Unassembled WGS sequence"/>
</dbReference>
<organism evidence="9 10">
    <name type="scientific">Streptomyces sulfonofaciens</name>
    <dbReference type="NCBI Taxonomy" id="68272"/>
    <lineage>
        <taxon>Bacteria</taxon>
        <taxon>Bacillati</taxon>
        <taxon>Actinomycetota</taxon>
        <taxon>Actinomycetes</taxon>
        <taxon>Kitasatosporales</taxon>
        <taxon>Streptomycetaceae</taxon>
        <taxon>Streptomyces</taxon>
    </lineage>
</organism>
<evidence type="ECO:0000256" key="5">
    <source>
        <dbReference type="ARBA" id="ARBA00072983"/>
    </source>
</evidence>
<dbReference type="PRINTS" id="PR00097">
    <property type="entry name" value="ANTSNTHASEII"/>
</dbReference>
<comment type="caution">
    <text evidence="9">The sequence shown here is derived from an EMBL/GenBank/DDBJ whole genome shotgun (WGS) entry which is preliminary data.</text>
</comment>
<dbReference type="PRINTS" id="PR00096">
    <property type="entry name" value="GATASE"/>
</dbReference>
<feature type="region of interest" description="Disordered" evidence="7">
    <location>
        <begin position="1"/>
        <end position="27"/>
    </location>
</feature>
<dbReference type="InterPro" id="IPR006221">
    <property type="entry name" value="TrpG/PapA_dom"/>
</dbReference>
<keyword evidence="10" id="KW-1185">Reference proteome</keyword>
<feature type="domain" description="Glutamine amidotransferase" evidence="8">
    <location>
        <begin position="37"/>
        <end position="227"/>
    </location>
</feature>
<evidence type="ECO:0000256" key="2">
    <source>
        <dbReference type="ARBA" id="ARBA00013139"/>
    </source>
</evidence>
<dbReference type="PANTHER" id="PTHR43418">
    <property type="entry name" value="MULTIFUNCTIONAL TRYPTOPHAN BIOSYNTHESIS PROTEIN-RELATED"/>
    <property type="match status" value="1"/>
</dbReference>
<evidence type="ECO:0000256" key="6">
    <source>
        <dbReference type="ARBA" id="ARBA00083979"/>
    </source>
</evidence>
<dbReference type="FunFam" id="3.40.50.880:FF:000003">
    <property type="entry name" value="Anthranilate synthase component II"/>
    <property type="match status" value="1"/>
</dbReference>
<dbReference type="PROSITE" id="PS51273">
    <property type="entry name" value="GATASE_TYPE_1"/>
    <property type="match status" value="1"/>
</dbReference>
<dbReference type="AlphaFoldDB" id="A0A919FQ32"/>
<reference evidence="9" key="2">
    <citation type="submission" date="2020-09" db="EMBL/GenBank/DDBJ databases">
        <authorList>
            <person name="Sun Q."/>
            <person name="Ohkuma M."/>
        </authorList>
    </citation>
    <scope>NUCLEOTIDE SEQUENCE</scope>
    <source>
        <strain evidence="9">JCM 5069</strain>
    </source>
</reference>
<dbReference type="PANTHER" id="PTHR43418:SF4">
    <property type="entry name" value="MULTIFUNCTIONAL TRYPTOPHAN BIOSYNTHESIS PROTEIN"/>
    <property type="match status" value="1"/>
</dbReference>
<dbReference type="Pfam" id="PF00117">
    <property type="entry name" value="GATase"/>
    <property type="match status" value="1"/>
</dbReference>
<dbReference type="GO" id="GO:0004049">
    <property type="term" value="F:anthranilate synthase activity"/>
    <property type="evidence" value="ECO:0007669"/>
    <property type="project" value="TreeGrafter"/>
</dbReference>
<dbReference type="EMBL" id="BNCD01000001">
    <property type="protein sequence ID" value="GHH70352.1"/>
    <property type="molecule type" value="Genomic_DNA"/>
</dbReference>
<evidence type="ECO:0000256" key="3">
    <source>
        <dbReference type="ARBA" id="ARBA00022962"/>
    </source>
</evidence>
<proteinExistence type="inferred from homology"/>
<name>A0A919FQ32_9ACTN</name>
<dbReference type="GO" id="GO:0000162">
    <property type="term" value="P:L-tryptophan biosynthetic process"/>
    <property type="evidence" value="ECO:0007669"/>
    <property type="project" value="TreeGrafter"/>
</dbReference>
<dbReference type="GO" id="GO:0046820">
    <property type="term" value="F:4-amino-4-deoxychorismate synthase activity"/>
    <property type="evidence" value="ECO:0007669"/>
    <property type="project" value="UniProtKB-EC"/>
</dbReference>